<keyword evidence="4 6" id="KW-0408">Iron</keyword>
<evidence type="ECO:0000313" key="8">
    <source>
        <dbReference type="Proteomes" id="UP001379235"/>
    </source>
</evidence>
<dbReference type="EMBL" id="JBBHJY010000010">
    <property type="protein sequence ID" value="MEJ6011735.1"/>
    <property type="molecule type" value="Genomic_DNA"/>
</dbReference>
<evidence type="ECO:0000256" key="4">
    <source>
        <dbReference type="ARBA" id="ARBA00023004"/>
    </source>
</evidence>
<evidence type="ECO:0000256" key="1">
    <source>
        <dbReference type="ARBA" id="ARBA00022723"/>
    </source>
</evidence>
<dbReference type="Gene3D" id="3.40.50.300">
    <property type="entry name" value="P-loop containing nucleotide triphosphate hydrolases"/>
    <property type="match status" value="1"/>
</dbReference>
<comment type="similarity">
    <text evidence="6">Belongs to the Mrp/NBP35 ATP-binding proteins family.</text>
</comment>
<keyword evidence="5 6" id="KW-0411">Iron-sulfur</keyword>
<dbReference type="InterPro" id="IPR027417">
    <property type="entry name" value="P-loop_NTPase"/>
</dbReference>
<comment type="caution">
    <text evidence="7">The sequence shown here is derived from an EMBL/GenBank/DDBJ whole genome shotgun (WGS) entry which is preliminary data.</text>
</comment>
<evidence type="ECO:0000256" key="2">
    <source>
        <dbReference type="ARBA" id="ARBA00022741"/>
    </source>
</evidence>
<name>A0ABU8SD58_9SPHN</name>
<keyword evidence="1 6" id="KW-0479">Metal-binding</keyword>
<organism evidence="7 8">
    <name type="scientific">Novosphingobium aquae</name>
    <dbReference type="NCBI Taxonomy" id="3133435"/>
    <lineage>
        <taxon>Bacteria</taxon>
        <taxon>Pseudomonadati</taxon>
        <taxon>Pseudomonadota</taxon>
        <taxon>Alphaproteobacteria</taxon>
        <taxon>Sphingomonadales</taxon>
        <taxon>Sphingomonadaceae</taxon>
        <taxon>Novosphingobium</taxon>
    </lineage>
</organism>
<keyword evidence="3 6" id="KW-0067">ATP-binding</keyword>
<dbReference type="SUPFAM" id="SSF52540">
    <property type="entry name" value="P-loop containing nucleoside triphosphate hydrolases"/>
    <property type="match status" value="1"/>
</dbReference>
<keyword evidence="8" id="KW-1185">Reference proteome</keyword>
<comment type="function">
    <text evidence="6">Binds and transfers iron-sulfur (Fe-S) clusters to target apoproteins. Can hydrolyze ATP.</text>
</comment>
<dbReference type="RefSeq" id="WP_339969245.1">
    <property type="nucleotide sequence ID" value="NZ_JBBHJY010000010.1"/>
</dbReference>
<dbReference type="Pfam" id="PF10609">
    <property type="entry name" value="ParA"/>
    <property type="match status" value="1"/>
</dbReference>
<dbReference type="GO" id="GO:0005524">
    <property type="term" value="F:ATP binding"/>
    <property type="evidence" value="ECO:0007669"/>
    <property type="project" value="UniProtKB-KW"/>
</dbReference>
<feature type="binding site" evidence="6">
    <location>
        <begin position="84"/>
        <end position="91"/>
    </location>
    <ligand>
        <name>ATP</name>
        <dbReference type="ChEBI" id="CHEBI:30616"/>
    </ligand>
</feature>
<protein>
    <recommendedName>
        <fullName evidence="6">Iron-sulfur cluster carrier protein</fullName>
    </recommendedName>
</protein>
<dbReference type="Proteomes" id="UP001379235">
    <property type="component" value="Unassembled WGS sequence"/>
</dbReference>
<sequence length="322" mass="33508">MTGSTGDELKAALPPALQARVTALRLADGVATVVADVSGLDAIERERTEAALREALMGQPGVSEVRVAMTADKVQRRIIAVGSGKGGVGKSTLSANLAVAMSRLGRKVGLVDADIYGPSQPRLLQTEGIKPRAKDSKMFPVPSPFGFGVLSMGNLIEGDKAIAWRGPMASGALGQLIDADWGDTEILIVDLPPGTGDVQLTMLQRHKPVGAVIVSTPQDLALIDATRAMQLFNQAGVPIIGVVENMAGYMCPHCGEVSDPFGSGGAEAEAARLGEAFLGRIPLTIKIRQDSDAGQPPAAGDSPEGQAFLAIARRVLTWLDNS</sequence>
<evidence type="ECO:0000313" key="7">
    <source>
        <dbReference type="EMBL" id="MEJ6011735.1"/>
    </source>
</evidence>
<keyword evidence="6" id="KW-0378">Hydrolase</keyword>
<dbReference type="PANTHER" id="PTHR42961:SF2">
    <property type="entry name" value="IRON-SULFUR PROTEIN NUBPL"/>
    <property type="match status" value="1"/>
</dbReference>
<dbReference type="CDD" id="cd02037">
    <property type="entry name" value="Mrp_NBP35"/>
    <property type="match status" value="1"/>
</dbReference>
<comment type="subunit">
    <text evidence="6">Homodimer.</text>
</comment>
<accession>A0ABU8SD58</accession>
<gene>
    <name evidence="7" type="ORF">WG900_17620</name>
</gene>
<reference evidence="7 8" key="1">
    <citation type="submission" date="2024-03" db="EMBL/GenBank/DDBJ databases">
        <authorList>
            <person name="Jo J.-H."/>
        </authorList>
    </citation>
    <scope>NUCLEOTIDE SEQUENCE [LARGE SCALE GENOMIC DNA]</scope>
    <source>
        <strain evidence="7 8">AS3R-12</strain>
    </source>
</reference>
<keyword evidence="2 6" id="KW-0547">Nucleotide-binding</keyword>
<proteinExistence type="inferred from homology"/>
<evidence type="ECO:0000256" key="6">
    <source>
        <dbReference type="HAMAP-Rule" id="MF_02040"/>
    </source>
</evidence>
<evidence type="ECO:0000256" key="5">
    <source>
        <dbReference type="ARBA" id="ARBA00023014"/>
    </source>
</evidence>
<dbReference type="InterPro" id="IPR019591">
    <property type="entry name" value="Mrp/NBP35_ATP-bd"/>
</dbReference>
<dbReference type="PANTHER" id="PTHR42961">
    <property type="entry name" value="IRON-SULFUR PROTEIN NUBPL"/>
    <property type="match status" value="1"/>
</dbReference>
<dbReference type="InterPro" id="IPR044304">
    <property type="entry name" value="NUBPL-like"/>
</dbReference>
<evidence type="ECO:0000256" key="3">
    <source>
        <dbReference type="ARBA" id="ARBA00022840"/>
    </source>
</evidence>
<dbReference type="InterPro" id="IPR033756">
    <property type="entry name" value="YlxH/NBP35"/>
</dbReference>
<dbReference type="HAMAP" id="MF_02040">
    <property type="entry name" value="Mrp_NBP35"/>
    <property type="match status" value="1"/>
</dbReference>